<comment type="caution">
    <text evidence="1">The sequence shown here is derived from an EMBL/GenBank/DDBJ whole genome shotgun (WGS) entry which is preliminary data.</text>
</comment>
<accession>A0AAN9EJT3</accession>
<evidence type="ECO:0000313" key="2">
    <source>
        <dbReference type="Proteomes" id="UP001372338"/>
    </source>
</evidence>
<dbReference type="Proteomes" id="UP001372338">
    <property type="component" value="Unassembled WGS sequence"/>
</dbReference>
<protein>
    <submittedName>
        <fullName evidence="1">Uncharacterized protein</fullName>
    </submittedName>
</protein>
<sequence>MWVDDSSESVAERVERRRIEVQENANGTADDVPSDDSIYLEVVGGLNKRGNVYGLGGLGDQYTKETQGVPFLSQVPTTLPYVEKITNLEGTVSGLQEELGEKNKEIGDILATL</sequence>
<dbReference type="AlphaFoldDB" id="A0AAN9EJT3"/>
<gene>
    <name evidence="1" type="ORF">RIF29_28680</name>
</gene>
<name>A0AAN9EJT3_CROPI</name>
<dbReference type="EMBL" id="JAYWIO010000006">
    <property type="protein sequence ID" value="KAK7255273.1"/>
    <property type="molecule type" value="Genomic_DNA"/>
</dbReference>
<reference evidence="1 2" key="1">
    <citation type="submission" date="2024-01" db="EMBL/GenBank/DDBJ databases">
        <title>The genomes of 5 underutilized Papilionoideae crops provide insights into root nodulation and disease resistanc.</title>
        <authorList>
            <person name="Yuan L."/>
        </authorList>
    </citation>
    <scope>NUCLEOTIDE SEQUENCE [LARGE SCALE GENOMIC DNA]</scope>
    <source>
        <strain evidence="1">ZHUSHIDOU_FW_LH</strain>
        <tissue evidence="1">Leaf</tissue>
    </source>
</reference>
<proteinExistence type="predicted"/>
<organism evidence="1 2">
    <name type="scientific">Crotalaria pallida</name>
    <name type="common">Smooth rattlebox</name>
    <name type="synonym">Crotalaria striata</name>
    <dbReference type="NCBI Taxonomy" id="3830"/>
    <lineage>
        <taxon>Eukaryota</taxon>
        <taxon>Viridiplantae</taxon>
        <taxon>Streptophyta</taxon>
        <taxon>Embryophyta</taxon>
        <taxon>Tracheophyta</taxon>
        <taxon>Spermatophyta</taxon>
        <taxon>Magnoliopsida</taxon>
        <taxon>eudicotyledons</taxon>
        <taxon>Gunneridae</taxon>
        <taxon>Pentapetalae</taxon>
        <taxon>rosids</taxon>
        <taxon>fabids</taxon>
        <taxon>Fabales</taxon>
        <taxon>Fabaceae</taxon>
        <taxon>Papilionoideae</taxon>
        <taxon>50 kb inversion clade</taxon>
        <taxon>genistoids sensu lato</taxon>
        <taxon>core genistoids</taxon>
        <taxon>Crotalarieae</taxon>
        <taxon>Crotalaria</taxon>
    </lineage>
</organism>
<keyword evidence="2" id="KW-1185">Reference proteome</keyword>
<evidence type="ECO:0000313" key="1">
    <source>
        <dbReference type="EMBL" id="KAK7255273.1"/>
    </source>
</evidence>